<keyword evidence="5" id="KW-0812">Transmembrane</keyword>
<dbReference type="PANTHER" id="PTHR10434">
    <property type="entry name" value="1-ACYL-SN-GLYCEROL-3-PHOSPHATE ACYLTRANSFERASE"/>
    <property type="match status" value="1"/>
</dbReference>
<evidence type="ECO:0000256" key="1">
    <source>
        <dbReference type="ARBA" id="ARBA00008655"/>
    </source>
</evidence>
<dbReference type="NCBIfam" id="TIGR00530">
    <property type="entry name" value="AGP_acyltrn"/>
    <property type="match status" value="1"/>
</dbReference>
<keyword evidence="4" id="KW-0594">Phospholipid biosynthesis</keyword>
<dbReference type="Pfam" id="PF01553">
    <property type="entry name" value="Acyltransferase"/>
    <property type="match status" value="1"/>
</dbReference>
<dbReference type="SUPFAM" id="SSF69593">
    <property type="entry name" value="Glycerol-3-phosphate (1)-acyltransferase"/>
    <property type="match status" value="1"/>
</dbReference>
<dbReference type="GO" id="GO:0005783">
    <property type="term" value="C:endoplasmic reticulum"/>
    <property type="evidence" value="ECO:0007669"/>
    <property type="project" value="TreeGrafter"/>
</dbReference>
<dbReference type="InterPro" id="IPR002123">
    <property type="entry name" value="Plipid/glycerol_acylTrfase"/>
</dbReference>
<keyword evidence="4" id="KW-0443">Lipid metabolism</keyword>
<keyword evidence="3 4" id="KW-0012">Acyltransferase</keyword>
<dbReference type="EMBL" id="JAGSXJ010000011">
    <property type="protein sequence ID" value="KAH6687415.1"/>
    <property type="molecule type" value="Genomic_DNA"/>
</dbReference>
<dbReference type="EC" id="2.3.1.51" evidence="4"/>
<comment type="domain">
    <text evidence="4">The HXXXXD motif is essential for acyltransferase activity and may constitute the binding site for the phosphate moiety of the glycerol-3-phosphate.</text>
</comment>
<protein>
    <recommendedName>
        <fullName evidence="4">1-acyl-sn-glycerol-3-phosphate acyltransferase</fullName>
        <ecNumber evidence="4">2.3.1.51</ecNumber>
    </recommendedName>
</protein>
<comment type="catalytic activity">
    <reaction evidence="4">
        <text>a 1-acyl-sn-glycero-3-phosphate + an acyl-CoA = a 1,2-diacyl-sn-glycero-3-phosphate + CoA</text>
        <dbReference type="Rhea" id="RHEA:19709"/>
        <dbReference type="ChEBI" id="CHEBI:57287"/>
        <dbReference type="ChEBI" id="CHEBI:57970"/>
        <dbReference type="ChEBI" id="CHEBI:58342"/>
        <dbReference type="ChEBI" id="CHEBI:58608"/>
        <dbReference type="EC" id="2.3.1.51"/>
    </reaction>
</comment>
<dbReference type="SMART" id="SM00563">
    <property type="entry name" value="PlsC"/>
    <property type="match status" value="1"/>
</dbReference>
<dbReference type="GO" id="GO:0003841">
    <property type="term" value="F:1-acylglycerol-3-phosphate O-acyltransferase activity"/>
    <property type="evidence" value="ECO:0007669"/>
    <property type="project" value="UniProtKB-UniRule"/>
</dbReference>
<feature type="domain" description="Phospholipid/glycerol acyltransferase" evidence="6">
    <location>
        <begin position="102"/>
        <end position="219"/>
    </location>
</feature>
<dbReference type="PANTHER" id="PTHR10434:SF11">
    <property type="entry name" value="1-ACYL-SN-GLYCEROL-3-PHOSPHATE ACYLTRANSFERASE"/>
    <property type="match status" value="1"/>
</dbReference>
<keyword evidence="5" id="KW-1133">Transmembrane helix</keyword>
<evidence type="ECO:0000256" key="4">
    <source>
        <dbReference type="RuleBase" id="RU361267"/>
    </source>
</evidence>
<dbReference type="InterPro" id="IPR004552">
    <property type="entry name" value="AGP_acyltrans"/>
</dbReference>
<comment type="caution">
    <text evidence="7">The sequence shown here is derived from an EMBL/GenBank/DDBJ whole genome shotgun (WGS) entry which is preliminary data.</text>
</comment>
<feature type="transmembrane region" description="Helical" evidence="5">
    <location>
        <begin position="38"/>
        <end position="61"/>
    </location>
</feature>
<keyword evidence="2 4" id="KW-0808">Transferase</keyword>
<name>A0A9P9AC06_9PEZI</name>
<feature type="transmembrane region" description="Helical" evidence="5">
    <location>
        <begin position="6"/>
        <end position="26"/>
    </location>
</feature>
<reference evidence="7" key="1">
    <citation type="journal article" date="2021" name="Nat. Commun.">
        <title>Genetic determinants of endophytism in the Arabidopsis root mycobiome.</title>
        <authorList>
            <person name="Mesny F."/>
            <person name="Miyauchi S."/>
            <person name="Thiergart T."/>
            <person name="Pickel B."/>
            <person name="Atanasova L."/>
            <person name="Karlsson M."/>
            <person name="Huettel B."/>
            <person name="Barry K.W."/>
            <person name="Haridas S."/>
            <person name="Chen C."/>
            <person name="Bauer D."/>
            <person name="Andreopoulos W."/>
            <person name="Pangilinan J."/>
            <person name="LaButti K."/>
            <person name="Riley R."/>
            <person name="Lipzen A."/>
            <person name="Clum A."/>
            <person name="Drula E."/>
            <person name="Henrissat B."/>
            <person name="Kohler A."/>
            <person name="Grigoriev I.V."/>
            <person name="Martin F.M."/>
            <person name="Hacquard S."/>
        </authorList>
    </citation>
    <scope>NUCLEOTIDE SEQUENCE</scope>
    <source>
        <strain evidence="7">MPI-SDFR-AT-0117</strain>
    </source>
</reference>
<sequence>MALLGYLYTFLVGYVGLVLALYVLSLAVPKAGFVARVLASYICLVVAAVYGALAAVVLGIADNKGISQWTTGRAFKWLMYLATGVTFEIEDPNNTLDTVRPALFIGNHQTELDVLMLGCLFPKYCSVTAKASLKRTPFLGAFMTLSGSIFIDRKNSKDARDAMQGAANEIRDRKQSVYMFPEGTRSYAKDPVLLPFKKGAFHLAVQAGVPIVPCVVANYSHVLWLKGLIFRSGSIPVKVMDPIPTTGLTSADVDELTKKTFEAMAEEYVRLTAKAQGRPIPVAAASEPAKAVSASGADTTGI</sequence>
<dbReference type="Proteomes" id="UP000770015">
    <property type="component" value="Unassembled WGS sequence"/>
</dbReference>
<organism evidence="7 8">
    <name type="scientific">Plectosphaerella plurivora</name>
    <dbReference type="NCBI Taxonomy" id="936078"/>
    <lineage>
        <taxon>Eukaryota</taxon>
        <taxon>Fungi</taxon>
        <taxon>Dikarya</taxon>
        <taxon>Ascomycota</taxon>
        <taxon>Pezizomycotina</taxon>
        <taxon>Sordariomycetes</taxon>
        <taxon>Hypocreomycetidae</taxon>
        <taxon>Glomerellales</taxon>
        <taxon>Plectosphaerellaceae</taxon>
        <taxon>Plectosphaerella</taxon>
    </lineage>
</organism>
<keyword evidence="4" id="KW-0444">Lipid biosynthesis</keyword>
<evidence type="ECO:0000256" key="5">
    <source>
        <dbReference type="SAM" id="Phobius"/>
    </source>
</evidence>
<proteinExistence type="inferred from homology"/>
<evidence type="ECO:0000256" key="3">
    <source>
        <dbReference type="ARBA" id="ARBA00023315"/>
    </source>
</evidence>
<dbReference type="OrthoDB" id="202234at2759"/>
<accession>A0A9P9AC06</accession>
<evidence type="ECO:0000313" key="8">
    <source>
        <dbReference type="Proteomes" id="UP000770015"/>
    </source>
</evidence>
<gene>
    <name evidence="7" type="ORF">F5X68DRAFT_10530</name>
</gene>
<comment type="similarity">
    <text evidence="1 4">Belongs to the 1-acyl-sn-glycerol-3-phosphate acyltransferase family.</text>
</comment>
<keyword evidence="8" id="KW-1185">Reference proteome</keyword>
<dbReference type="CDD" id="cd07989">
    <property type="entry name" value="LPLAT_AGPAT-like"/>
    <property type="match status" value="1"/>
</dbReference>
<dbReference type="AlphaFoldDB" id="A0A9P9AC06"/>
<evidence type="ECO:0000313" key="7">
    <source>
        <dbReference type="EMBL" id="KAH6687415.1"/>
    </source>
</evidence>
<dbReference type="GO" id="GO:0016020">
    <property type="term" value="C:membrane"/>
    <property type="evidence" value="ECO:0007669"/>
    <property type="project" value="InterPro"/>
</dbReference>
<dbReference type="GO" id="GO:0006654">
    <property type="term" value="P:phosphatidic acid biosynthetic process"/>
    <property type="evidence" value="ECO:0007669"/>
    <property type="project" value="TreeGrafter"/>
</dbReference>
<keyword evidence="5" id="KW-0472">Membrane</keyword>
<evidence type="ECO:0000256" key="2">
    <source>
        <dbReference type="ARBA" id="ARBA00022679"/>
    </source>
</evidence>
<keyword evidence="4" id="KW-1208">Phospholipid metabolism</keyword>
<evidence type="ECO:0000259" key="6">
    <source>
        <dbReference type="SMART" id="SM00563"/>
    </source>
</evidence>